<feature type="compositionally biased region" description="Basic and acidic residues" evidence="2">
    <location>
        <begin position="48"/>
        <end position="64"/>
    </location>
</feature>
<evidence type="ECO:0008006" key="7">
    <source>
        <dbReference type="Google" id="ProtNLM"/>
    </source>
</evidence>
<keyword evidence="1" id="KW-0175">Coiled coil</keyword>
<dbReference type="EMBL" id="MUYU01000005">
    <property type="protein sequence ID" value="OOS25958.1"/>
    <property type="molecule type" value="Genomic_DNA"/>
</dbReference>
<keyword evidence="4" id="KW-0732">Signal</keyword>
<dbReference type="RefSeq" id="WP_078253179.1">
    <property type="nucleotide sequence ID" value="NZ_MUYU01000005.1"/>
</dbReference>
<keyword evidence="3" id="KW-0472">Membrane</keyword>
<accession>A0A1T0CUC5</accession>
<evidence type="ECO:0000256" key="4">
    <source>
        <dbReference type="SAM" id="SignalP"/>
    </source>
</evidence>
<evidence type="ECO:0000313" key="6">
    <source>
        <dbReference type="Proteomes" id="UP000189800"/>
    </source>
</evidence>
<feature type="chain" id="PRO_5012888047" description="SH3 domain protein" evidence="4">
    <location>
        <begin position="25"/>
        <end position="142"/>
    </location>
</feature>
<protein>
    <recommendedName>
        <fullName evidence="7">SH3 domain protein</fullName>
    </recommendedName>
</protein>
<sequence>MLTKNFAKLYIVAALSAFALPAMAQSAPRAPDTTNQSINSNPTQTSEASKEQPVEIPDSPHTKDGATLAEIAAPNDSELSIANAKLLAQNAELTRQVDDLTTQVNVLVSERTGQLFMYGALTVIGSLLLSAVIFTFLINRHR</sequence>
<keyword evidence="6" id="KW-1185">Reference proteome</keyword>
<evidence type="ECO:0000256" key="2">
    <source>
        <dbReference type="SAM" id="MobiDB-lite"/>
    </source>
</evidence>
<evidence type="ECO:0000256" key="1">
    <source>
        <dbReference type="SAM" id="Coils"/>
    </source>
</evidence>
<dbReference type="OrthoDB" id="6650276at2"/>
<keyword evidence="3" id="KW-1133">Transmembrane helix</keyword>
<organism evidence="5 6">
    <name type="scientific">Moraxella pluranimalium</name>
    <dbReference type="NCBI Taxonomy" id="470453"/>
    <lineage>
        <taxon>Bacteria</taxon>
        <taxon>Pseudomonadati</taxon>
        <taxon>Pseudomonadota</taxon>
        <taxon>Gammaproteobacteria</taxon>
        <taxon>Moraxellales</taxon>
        <taxon>Moraxellaceae</taxon>
        <taxon>Moraxella</taxon>
    </lineage>
</organism>
<evidence type="ECO:0000313" key="5">
    <source>
        <dbReference type="EMBL" id="OOS25958.1"/>
    </source>
</evidence>
<feature type="coiled-coil region" evidence="1">
    <location>
        <begin position="83"/>
        <end position="110"/>
    </location>
</feature>
<dbReference type="STRING" id="470453.B0680_00950"/>
<feature type="signal peptide" evidence="4">
    <location>
        <begin position="1"/>
        <end position="24"/>
    </location>
</feature>
<feature type="region of interest" description="Disordered" evidence="2">
    <location>
        <begin position="27"/>
        <end position="64"/>
    </location>
</feature>
<proteinExistence type="predicted"/>
<evidence type="ECO:0000256" key="3">
    <source>
        <dbReference type="SAM" id="Phobius"/>
    </source>
</evidence>
<dbReference type="Proteomes" id="UP000189800">
    <property type="component" value="Unassembled WGS sequence"/>
</dbReference>
<feature type="compositionally biased region" description="Polar residues" evidence="2">
    <location>
        <begin position="32"/>
        <end position="47"/>
    </location>
</feature>
<reference evidence="5 6" key="1">
    <citation type="submission" date="2017-02" db="EMBL/GenBank/DDBJ databases">
        <title>Draft genome sequence of Moraxella pluranimalium CCUG 54913T type strain.</title>
        <authorList>
            <person name="Salva-Serra F."/>
            <person name="Engstrom-Jakobsson H."/>
            <person name="Thorell K."/>
            <person name="Jaen-Luchoro D."/>
            <person name="Gonzales-Siles L."/>
            <person name="Karlsson R."/>
            <person name="Yazdan S."/>
            <person name="Boulund F."/>
            <person name="Johnning A."/>
            <person name="Engstrand L."/>
            <person name="Kristiansson E."/>
            <person name="Moore E."/>
        </authorList>
    </citation>
    <scope>NUCLEOTIDE SEQUENCE [LARGE SCALE GENOMIC DNA]</scope>
    <source>
        <strain evidence="5 6">CCUG 54913</strain>
    </source>
</reference>
<dbReference type="AlphaFoldDB" id="A0A1T0CUC5"/>
<comment type="caution">
    <text evidence="5">The sequence shown here is derived from an EMBL/GenBank/DDBJ whole genome shotgun (WGS) entry which is preliminary data.</text>
</comment>
<feature type="transmembrane region" description="Helical" evidence="3">
    <location>
        <begin position="115"/>
        <end position="138"/>
    </location>
</feature>
<name>A0A1T0CUC5_9GAMM</name>
<gene>
    <name evidence="5" type="ORF">B0680_00950</name>
</gene>
<keyword evidence="3" id="KW-0812">Transmembrane</keyword>